<evidence type="ECO:0000313" key="2">
    <source>
        <dbReference type="EMBL" id="OGF08848.1"/>
    </source>
</evidence>
<organism evidence="2 3">
    <name type="scientific">Candidatus Edwardsbacteria bacterium GWF2_54_11</name>
    <dbReference type="NCBI Taxonomy" id="1817851"/>
    <lineage>
        <taxon>Bacteria</taxon>
        <taxon>Candidatus Edwardsiibacteriota</taxon>
    </lineage>
</organism>
<name>A0A1F5R2Z4_9BACT</name>
<dbReference type="Gene3D" id="2.60.40.4070">
    <property type="match status" value="1"/>
</dbReference>
<dbReference type="EMBL" id="MFFM01000046">
    <property type="protein sequence ID" value="OGF08848.1"/>
    <property type="molecule type" value="Genomic_DNA"/>
</dbReference>
<dbReference type="InterPro" id="IPR026444">
    <property type="entry name" value="Secre_tail"/>
</dbReference>
<dbReference type="AlphaFoldDB" id="A0A1F5R2Z4"/>
<dbReference type="Pfam" id="PF13860">
    <property type="entry name" value="FlgD_ig"/>
    <property type="match status" value="1"/>
</dbReference>
<evidence type="ECO:0000313" key="3">
    <source>
        <dbReference type="Proteomes" id="UP000177230"/>
    </source>
</evidence>
<feature type="domain" description="FlgD/Vpr Ig-like" evidence="1">
    <location>
        <begin position="439"/>
        <end position="490"/>
    </location>
</feature>
<gene>
    <name evidence="2" type="ORF">A2024_01070</name>
</gene>
<accession>A0A1F5R2Z4</accession>
<dbReference type="InterPro" id="IPR025965">
    <property type="entry name" value="FlgD/Vpr_Ig-like"/>
</dbReference>
<dbReference type="SUPFAM" id="SSF89372">
    <property type="entry name" value="Fucose-specific lectin"/>
    <property type="match status" value="1"/>
</dbReference>
<protein>
    <recommendedName>
        <fullName evidence="1">FlgD/Vpr Ig-like domain-containing protein</fullName>
    </recommendedName>
</protein>
<comment type="caution">
    <text evidence="2">The sequence shown here is derived from an EMBL/GenBank/DDBJ whole genome shotgun (WGS) entry which is preliminary data.</text>
</comment>
<evidence type="ECO:0000259" key="1">
    <source>
        <dbReference type="Pfam" id="PF13860"/>
    </source>
</evidence>
<dbReference type="Proteomes" id="UP000177230">
    <property type="component" value="Unassembled WGS sequence"/>
</dbReference>
<reference evidence="2 3" key="1">
    <citation type="journal article" date="2016" name="Nat. Commun.">
        <title>Thousands of microbial genomes shed light on interconnected biogeochemical processes in an aquifer system.</title>
        <authorList>
            <person name="Anantharaman K."/>
            <person name="Brown C.T."/>
            <person name="Hug L.A."/>
            <person name="Sharon I."/>
            <person name="Castelle C.J."/>
            <person name="Probst A.J."/>
            <person name="Thomas B.C."/>
            <person name="Singh A."/>
            <person name="Wilkins M.J."/>
            <person name="Karaoz U."/>
            <person name="Brodie E.L."/>
            <person name="Williams K.H."/>
            <person name="Hubbard S.S."/>
            <person name="Banfield J.F."/>
        </authorList>
    </citation>
    <scope>NUCLEOTIDE SEQUENCE [LARGE SCALE GENOMIC DNA]</scope>
</reference>
<sequence length="501" mass="55166">MIVAVAGFSPFLSYAQGWTADSNLTSSDGGSYTTSNNSHSLAVFENWIYLAWYDFYSSPNNMGCQIRFKRYDGSVWSGDTTVGLIGNSRLNNWYPSCATDAGGNFHLVWETNEFTTDIENFEIAYRRYSNNHWTGITRLTASSGPSTNPAIAVAGDGRLFAFWQDKRGGLYRVYHKIYAGSSWGSEGILGENADYCGMPSVAMCQGLPAVVWEDFSSGTFQVRFRKMSTSGWEGDSLISHSSLGAFSPAIAADNFGNIHVVWEDWSLNSSKICYRKYSLLSRNWGPETVLSATASRTEGPVIVCRDSLVDIFWADDRSGYYEIYHRQSANDSWGQEEPVTDQRASAVLPSVAADLRGNMHLVWTGDQPAVNKSPDIFIKSLFIDPWPPKDDGLSDSGAKSWCSITTFPNPTSDRSVLKYIIASPAGSLTRQAPISYNSRMEVYNVAGQLVTTLFTGDLAEGEHSLEWNGRDRAGQKVPSGIYFAKLTAGTATSVAKIMVVR</sequence>
<proteinExistence type="predicted"/>
<dbReference type="NCBIfam" id="TIGR04183">
    <property type="entry name" value="Por_Secre_tail"/>
    <property type="match status" value="1"/>
</dbReference>